<comment type="caution">
    <text evidence="2">The sequence shown here is derived from an EMBL/GenBank/DDBJ whole genome shotgun (WGS) entry which is preliminary data.</text>
</comment>
<reference evidence="3" key="1">
    <citation type="journal article" date="2019" name="Int. J. Syst. Evol. Microbiol.">
        <title>The Global Catalogue of Microorganisms (GCM) 10K type strain sequencing project: providing services to taxonomists for standard genome sequencing and annotation.</title>
        <authorList>
            <consortium name="The Broad Institute Genomics Platform"/>
            <consortium name="The Broad Institute Genome Sequencing Center for Infectious Disease"/>
            <person name="Wu L."/>
            <person name="Ma J."/>
        </authorList>
    </citation>
    <scope>NUCLEOTIDE SEQUENCE [LARGE SCALE GENOMIC DNA]</scope>
    <source>
        <strain evidence="3">JCM 3115</strain>
    </source>
</reference>
<accession>A0ABQ2QJB8</accession>
<feature type="compositionally biased region" description="Basic and acidic residues" evidence="1">
    <location>
        <begin position="1"/>
        <end position="11"/>
    </location>
</feature>
<evidence type="ECO:0000313" key="3">
    <source>
        <dbReference type="Proteomes" id="UP000611554"/>
    </source>
</evidence>
<protein>
    <submittedName>
        <fullName evidence="2">Uncharacterized protein</fullName>
    </submittedName>
</protein>
<proteinExistence type="predicted"/>
<feature type="region of interest" description="Disordered" evidence="1">
    <location>
        <begin position="1"/>
        <end position="66"/>
    </location>
</feature>
<evidence type="ECO:0000313" key="2">
    <source>
        <dbReference type="EMBL" id="GGP82136.1"/>
    </source>
</evidence>
<feature type="compositionally biased region" description="Low complexity" evidence="1">
    <location>
        <begin position="27"/>
        <end position="44"/>
    </location>
</feature>
<organism evidence="2 3">
    <name type="scientific">Streptosporangium pseudovulgare</name>
    <dbReference type="NCBI Taxonomy" id="35765"/>
    <lineage>
        <taxon>Bacteria</taxon>
        <taxon>Bacillati</taxon>
        <taxon>Actinomycetota</taxon>
        <taxon>Actinomycetes</taxon>
        <taxon>Streptosporangiales</taxon>
        <taxon>Streptosporangiaceae</taxon>
        <taxon>Streptosporangium</taxon>
    </lineage>
</organism>
<evidence type="ECO:0000256" key="1">
    <source>
        <dbReference type="SAM" id="MobiDB-lite"/>
    </source>
</evidence>
<gene>
    <name evidence="2" type="ORF">GCM10010140_08590</name>
</gene>
<keyword evidence="3" id="KW-1185">Reference proteome</keyword>
<sequence>MRAAGREESRYGPRSGALGPREPYRSGTAPPGQAAAQPTEAGTPDAPGALPVKPKDVVVPDGRAPL</sequence>
<dbReference type="Proteomes" id="UP000611554">
    <property type="component" value="Unassembled WGS sequence"/>
</dbReference>
<dbReference type="EMBL" id="BMQJ01000002">
    <property type="protein sequence ID" value="GGP82136.1"/>
    <property type="molecule type" value="Genomic_DNA"/>
</dbReference>
<name>A0ABQ2QJB8_9ACTN</name>